<name>A0A066RP46_9GAMM</name>
<dbReference type="Proteomes" id="UP000027192">
    <property type="component" value="Unassembled WGS sequence"/>
</dbReference>
<proteinExistence type="predicted"/>
<evidence type="ECO:0000313" key="2">
    <source>
        <dbReference type="EMBL" id="KDM90896.1"/>
    </source>
</evidence>
<dbReference type="EMBL" id="JMIB01000027">
    <property type="protein sequence ID" value="KDM90896.1"/>
    <property type="molecule type" value="Genomic_DNA"/>
</dbReference>
<reference evidence="2 3" key="1">
    <citation type="submission" date="2014-04" db="EMBL/GenBank/DDBJ databases">
        <title>Draft genome sequence of Photobacterium halotolerans S2753: a solonamide, ngercheumicin and holomycin producer.</title>
        <authorList>
            <person name="Machado H.R."/>
            <person name="Gram L."/>
        </authorList>
    </citation>
    <scope>NUCLEOTIDE SEQUENCE [LARGE SCALE GENOMIC DNA]</scope>
    <source>
        <strain evidence="2 3">S2753</strain>
    </source>
</reference>
<organism evidence="2 3">
    <name type="scientific">Photobacterium galatheae</name>
    <dbReference type="NCBI Taxonomy" id="1654360"/>
    <lineage>
        <taxon>Bacteria</taxon>
        <taxon>Pseudomonadati</taxon>
        <taxon>Pseudomonadota</taxon>
        <taxon>Gammaproteobacteria</taxon>
        <taxon>Vibrionales</taxon>
        <taxon>Vibrionaceae</taxon>
        <taxon>Photobacterium</taxon>
    </lineage>
</organism>
<evidence type="ECO:0000256" key="1">
    <source>
        <dbReference type="SAM" id="Coils"/>
    </source>
</evidence>
<protein>
    <submittedName>
        <fullName evidence="2">Uncharacterized protein</fullName>
    </submittedName>
</protein>
<keyword evidence="3" id="KW-1185">Reference proteome</keyword>
<comment type="caution">
    <text evidence="2">The sequence shown here is derived from an EMBL/GenBank/DDBJ whole genome shotgun (WGS) entry which is preliminary data.</text>
</comment>
<feature type="coiled-coil region" evidence="1">
    <location>
        <begin position="45"/>
        <end position="114"/>
    </location>
</feature>
<sequence>MFALLGSGEKPHKINLSHNEAIQAQTEAQLMKSVSVSEDELNQSLKTYREKQEQRSQELKVQENQLSTIQKSLVEKEMELVKTEKALQQVNQNIQDMKDKARILKEQHDKKKELK</sequence>
<dbReference type="AlphaFoldDB" id="A0A066RP46"/>
<evidence type="ECO:0000313" key="3">
    <source>
        <dbReference type="Proteomes" id="UP000027192"/>
    </source>
</evidence>
<accession>A0A066RP46</accession>
<keyword evidence="1" id="KW-0175">Coiled coil</keyword>
<gene>
    <name evidence="2" type="ORF">EA58_14140</name>
</gene>